<gene>
    <name evidence="6" type="ORF">GCM10023149_39780</name>
</gene>
<dbReference type="InterPro" id="IPR013520">
    <property type="entry name" value="Ribonucl_H"/>
</dbReference>
<keyword evidence="3" id="KW-0269">Exonuclease</keyword>
<dbReference type="InterPro" id="IPR012337">
    <property type="entry name" value="RNaseH-like_sf"/>
</dbReference>
<sequence>MSDYFLFIDTEASGLPKNWSVPYTAVDNWPHAVQVSWIIYNHDREEIKRQDHYIRNTDFEISESALRVHGITDEYLAQHGKSRSEVMNLLVNDMLRFRPMVIGHFIKLDYYVISADLHRAGIDNPLHTLPVFCTMLASKYLARNPMPRQLRLDELYRVLFYKELEGQHNALVDTEATAECYFELLNRGEITSKLIDEQNAEAAKWRNPTGKNTGCVLPALLVVLIGILIFYLV</sequence>
<evidence type="ECO:0000256" key="4">
    <source>
        <dbReference type="SAM" id="Phobius"/>
    </source>
</evidence>
<dbReference type="CDD" id="cd06127">
    <property type="entry name" value="DEDDh"/>
    <property type="match status" value="1"/>
</dbReference>
<dbReference type="PANTHER" id="PTHR30231:SF4">
    <property type="entry name" value="PROTEIN NEN2"/>
    <property type="match status" value="1"/>
</dbReference>
<accession>A0ABP8H1Y6</accession>
<keyword evidence="4" id="KW-0812">Transmembrane</keyword>
<feature type="domain" description="Exonuclease" evidence="5">
    <location>
        <begin position="4"/>
        <end position="190"/>
    </location>
</feature>
<dbReference type="EMBL" id="BAABFT010000013">
    <property type="protein sequence ID" value="GAA4333180.1"/>
    <property type="molecule type" value="Genomic_DNA"/>
</dbReference>
<evidence type="ECO:0000313" key="6">
    <source>
        <dbReference type="EMBL" id="GAA4333180.1"/>
    </source>
</evidence>
<reference evidence="7" key="1">
    <citation type="journal article" date="2019" name="Int. J. Syst. Evol. Microbiol.">
        <title>The Global Catalogue of Microorganisms (GCM) 10K type strain sequencing project: providing services to taxonomists for standard genome sequencing and annotation.</title>
        <authorList>
            <consortium name="The Broad Institute Genomics Platform"/>
            <consortium name="The Broad Institute Genome Sequencing Center for Infectious Disease"/>
            <person name="Wu L."/>
            <person name="Ma J."/>
        </authorList>
    </citation>
    <scope>NUCLEOTIDE SEQUENCE [LARGE SCALE GENOMIC DNA]</scope>
    <source>
        <strain evidence="7">JCM 17705</strain>
    </source>
</reference>
<organism evidence="6 7">
    <name type="scientific">Mucilaginibacter gynuensis</name>
    <dbReference type="NCBI Taxonomy" id="1302236"/>
    <lineage>
        <taxon>Bacteria</taxon>
        <taxon>Pseudomonadati</taxon>
        <taxon>Bacteroidota</taxon>
        <taxon>Sphingobacteriia</taxon>
        <taxon>Sphingobacteriales</taxon>
        <taxon>Sphingobacteriaceae</taxon>
        <taxon>Mucilaginibacter</taxon>
    </lineage>
</organism>
<dbReference type="Gene3D" id="3.30.420.10">
    <property type="entry name" value="Ribonuclease H-like superfamily/Ribonuclease H"/>
    <property type="match status" value="1"/>
</dbReference>
<evidence type="ECO:0000256" key="3">
    <source>
        <dbReference type="ARBA" id="ARBA00022839"/>
    </source>
</evidence>
<keyword evidence="4" id="KW-0472">Membrane</keyword>
<comment type="caution">
    <text evidence="6">The sequence shown here is derived from an EMBL/GenBank/DDBJ whole genome shotgun (WGS) entry which is preliminary data.</text>
</comment>
<name>A0ABP8H1Y6_9SPHI</name>
<keyword evidence="1" id="KW-0540">Nuclease</keyword>
<dbReference type="Pfam" id="PF00929">
    <property type="entry name" value="RNase_T"/>
    <property type="match status" value="1"/>
</dbReference>
<dbReference type="RefSeq" id="WP_345212926.1">
    <property type="nucleotide sequence ID" value="NZ_BAABFT010000013.1"/>
</dbReference>
<dbReference type="SMART" id="SM00479">
    <property type="entry name" value="EXOIII"/>
    <property type="match status" value="1"/>
</dbReference>
<dbReference type="SUPFAM" id="SSF53098">
    <property type="entry name" value="Ribonuclease H-like"/>
    <property type="match status" value="1"/>
</dbReference>
<keyword evidence="4" id="KW-1133">Transmembrane helix</keyword>
<evidence type="ECO:0000313" key="7">
    <source>
        <dbReference type="Proteomes" id="UP001500582"/>
    </source>
</evidence>
<feature type="transmembrane region" description="Helical" evidence="4">
    <location>
        <begin position="214"/>
        <end position="232"/>
    </location>
</feature>
<evidence type="ECO:0000256" key="1">
    <source>
        <dbReference type="ARBA" id="ARBA00022722"/>
    </source>
</evidence>
<dbReference type="InterPro" id="IPR036397">
    <property type="entry name" value="RNaseH_sf"/>
</dbReference>
<keyword evidence="2" id="KW-0378">Hydrolase</keyword>
<dbReference type="Proteomes" id="UP001500582">
    <property type="component" value="Unassembled WGS sequence"/>
</dbReference>
<protein>
    <recommendedName>
        <fullName evidence="5">Exonuclease domain-containing protein</fullName>
    </recommendedName>
</protein>
<keyword evidence="7" id="KW-1185">Reference proteome</keyword>
<proteinExistence type="predicted"/>
<evidence type="ECO:0000259" key="5">
    <source>
        <dbReference type="SMART" id="SM00479"/>
    </source>
</evidence>
<evidence type="ECO:0000256" key="2">
    <source>
        <dbReference type="ARBA" id="ARBA00022801"/>
    </source>
</evidence>
<dbReference type="PANTHER" id="PTHR30231">
    <property type="entry name" value="DNA POLYMERASE III SUBUNIT EPSILON"/>
    <property type="match status" value="1"/>
</dbReference>